<dbReference type="EMBL" id="VUAZ01000021">
    <property type="protein sequence ID" value="MPR01466.1"/>
    <property type="molecule type" value="Genomic_DNA"/>
</dbReference>
<reference evidence="2 4" key="3">
    <citation type="journal article" date="2023" name="Plant Pathol.">
        <title>Dismantling and reorganizing Pseudomonas marginalis sensu#lato.</title>
        <authorList>
            <person name="Sawada H."/>
            <person name="Fujikawa T."/>
            <person name="Satou M."/>
        </authorList>
    </citation>
    <scope>NUCLEOTIDE SEQUENCE [LARGE SCALE GENOMIC DNA]</scope>
    <source>
        <strain evidence="2 4">MAFF 212408</strain>
    </source>
</reference>
<evidence type="ECO:0000313" key="2">
    <source>
        <dbReference type="EMBL" id="MPR01466.1"/>
    </source>
</evidence>
<dbReference type="RefSeq" id="WP_143505311.1">
    <property type="nucleotide sequence ID" value="NZ_VUAZ01000021.1"/>
</dbReference>
<keyword evidence="1" id="KW-0808">Transferase</keyword>
<dbReference type="InterPro" id="IPR043519">
    <property type="entry name" value="NT_sf"/>
</dbReference>
<protein>
    <submittedName>
        <fullName evidence="1">Nucleotidyltransferase domain-containing protein</fullName>
    </submittedName>
</protein>
<gene>
    <name evidence="2" type="ORF">F0169_04850</name>
    <name evidence="1" type="ORF">F0170_15560</name>
</gene>
<dbReference type="AlphaFoldDB" id="A0A5N7JV56"/>
<evidence type="ECO:0000313" key="4">
    <source>
        <dbReference type="Proteomes" id="UP000326112"/>
    </source>
</evidence>
<dbReference type="Proteomes" id="UP000325438">
    <property type="component" value="Unassembled WGS sequence"/>
</dbReference>
<reference evidence="1 3" key="1">
    <citation type="submission" date="2019-09" db="EMBL/GenBank/DDBJ databases">
        <title>The draft genomes of Allium pathogen Pseudomonas sp.</title>
        <authorList>
            <person name="Fujikawa T."/>
            <person name="Sawada H."/>
        </authorList>
    </citation>
    <scope>NUCLEOTIDE SEQUENCE [LARGE SCALE GENOMIC DNA]</scope>
    <source>
        <strain evidence="1 3">MAFF 730085</strain>
    </source>
</reference>
<keyword evidence="4" id="KW-1185">Reference proteome</keyword>
<sequence>MNGSAIEDFLNRTMLGIGREAVRGRLSLEAIKETLSFVTADERFVSVFLGGSYANHRARNYSDVDVYAFVVDESIRWRRQFEVVKGIPVELNVLSISFLDQLLTHAWKTRYAAILRALSETMILKGEKLSLSIRNRVNGILEDHAGGTQGVERLSRKLRFSLTTKLTDFHQEPESLKAHILLCSMVGDVTSLLNLVAQGWVSNSKHMVAGINQDPSCVNLLSQFIECYTSYICGGDKDAVTDAILLIISSCGGGIWSGFEESF</sequence>
<dbReference type="Gene3D" id="3.30.460.10">
    <property type="entry name" value="Beta Polymerase, domain 2"/>
    <property type="match status" value="1"/>
</dbReference>
<name>A0A5N7JV56_9PSED</name>
<comment type="caution">
    <text evidence="1">The sequence shown here is derived from an EMBL/GenBank/DDBJ whole genome shotgun (WGS) entry which is preliminary data.</text>
</comment>
<evidence type="ECO:0000313" key="3">
    <source>
        <dbReference type="Proteomes" id="UP000325438"/>
    </source>
</evidence>
<reference evidence="2 4" key="2">
    <citation type="journal article" date="2020" name="Int. J. Syst. Evol. Microbiol.">
        <title>Pseudomonas kitaguniensis sp. nov., a pathogen causing bacterial rot of Welsh onion in Japan.</title>
        <authorList>
            <person name="Sawada H."/>
            <person name="Fujikawa T."/>
            <person name="Nishiwaki Y."/>
            <person name="Horita H."/>
        </authorList>
    </citation>
    <scope>NUCLEOTIDE SEQUENCE [LARGE SCALE GENOMIC DNA]</scope>
    <source>
        <strain evidence="2 4">MAFF 212408</strain>
    </source>
</reference>
<organism evidence="1 3">
    <name type="scientific">Pseudomonas kitaguniensis</name>
    <dbReference type="NCBI Taxonomy" id="2607908"/>
    <lineage>
        <taxon>Bacteria</taxon>
        <taxon>Pseudomonadati</taxon>
        <taxon>Pseudomonadota</taxon>
        <taxon>Gammaproteobacteria</taxon>
        <taxon>Pseudomonadales</taxon>
        <taxon>Pseudomonadaceae</taxon>
        <taxon>Pseudomonas</taxon>
    </lineage>
</organism>
<dbReference type="Proteomes" id="UP000326112">
    <property type="component" value="Unassembled WGS sequence"/>
</dbReference>
<proteinExistence type="predicted"/>
<dbReference type="EMBL" id="VUBA01000089">
    <property type="protein sequence ID" value="MPQ85280.1"/>
    <property type="molecule type" value="Genomic_DNA"/>
</dbReference>
<dbReference type="GO" id="GO:0016740">
    <property type="term" value="F:transferase activity"/>
    <property type="evidence" value="ECO:0007669"/>
    <property type="project" value="UniProtKB-KW"/>
</dbReference>
<evidence type="ECO:0000313" key="1">
    <source>
        <dbReference type="EMBL" id="MPQ85280.1"/>
    </source>
</evidence>
<accession>A0A5N7JV56</accession>
<dbReference type="SUPFAM" id="SSF81301">
    <property type="entry name" value="Nucleotidyltransferase"/>
    <property type="match status" value="1"/>
</dbReference>
<dbReference type="CDD" id="cd05403">
    <property type="entry name" value="NT_KNTase_like"/>
    <property type="match status" value="1"/>
</dbReference>